<dbReference type="Proteomes" id="UP001164746">
    <property type="component" value="Chromosome 8"/>
</dbReference>
<evidence type="ECO:0008006" key="8">
    <source>
        <dbReference type="Google" id="ProtNLM"/>
    </source>
</evidence>
<dbReference type="InterPro" id="IPR023209">
    <property type="entry name" value="DAO"/>
</dbReference>
<protein>
    <recommendedName>
        <fullName evidence="8">FAD dependent oxidoreductase domain-containing protein</fullName>
    </recommendedName>
</protein>
<evidence type="ECO:0000256" key="1">
    <source>
        <dbReference type="ARBA" id="ARBA00001974"/>
    </source>
</evidence>
<sequence>MQKRLPSAKVTIYADRFDNETTSHGAGGLFRPNVEHLLGVDPDTVTYGYQVTTVITYVPVFLPWLMVKFKDNGGRVEKRTVKSLEEEPGSGWRQVCIPRTRYDEVSIGGIRQKDNFNLEIDPKDTEGIKERCYKLWPSLKVVHNYGHGALGITLAWGTSIDAANLVVEGLTQPGSKL</sequence>
<evidence type="ECO:0000256" key="2">
    <source>
        <dbReference type="ARBA" id="ARBA00004253"/>
    </source>
</evidence>
<proteinExistence type="predicted"/>
<gene>
    <name evidence="6" type="ORF">MAR_026932</name>
</gene>
<keyword evidence="4" id="KW-0274">FAD</keyword>
<dbReference type="PANTHER" id="PTHR11530:SF11">
    <property type="entry name" value="D-ASPARTATE OXIDASE"/>
    <property type="match status" value="1"/>
</dbReference>
<keyword evidence="5" id="KW-0560">Oxidoreductase</keyword>
<reference evidence="6" key="1">
    <citation type="submission" date="2022-11" db="EMBL/GenBank/DDBJ databases">
        <title>Centuries of genome instability and evolution in soft-shell clam transmissible cancer (bioRxiv).</title>
        <authorList>
            <person name="Hart S.F.M."/>
            <person name="Yonemitsu M.A."/>
            <person name="Giersch R.M."/>
            <person name="Beal B.F."/>
            <person name="Arriagada G."/>
            <person name="Davis B.W."/>
            <person name="Ostrander E.A."/>
            <person name="Goff S.P."/>
            <person name="Metzger M.J."/>
        </authorList>
    </citation>
    <scope>NUCLEOTIDE SEQUENCE</scope>
    <source>
        <strain evidence="6">MELC-2E11</strain>
        <tissue evidence="6">Siphon/mantle</tissue>
    </source>
</reference>
<dbReference type="EMBL" id="CP111019">
    <property type="protein sequence ID" value="WAR12752.1"/>
    <property type="molecule type" value="Genomic_DNA"/>
</dbReference>
<comment type="cofactor">
    <cofactor evidence="1">
        <name>FAD</name>
        <dbReference type="ChEBI" id="CHEBI:57692"/>
    </cofactor>
</comment>
<dbReference type="PANTHER" id="PTHR11530">
    <property type="entry name" value="D-AMINO ACID OXIDASE"/>
    <property type="match status" value="1"/>
</dbReference>
<accession>A0ABY7EU43</accession>
<evidence type="ECO:0000313" key="7">
    <source>
        <dbReference type="Proteomes" id="UP001164746"/>
    </source>
</evidence>
<evidence type="ECO:0000256" key="5">
    <source>
        <dbReference type="ARBA" id="ARBA00023002"/>
    </source>
</evidence>
<evidence type="ECO:0000313" key="6">
    <source>
        <dbReference type="EMBL" id="WAR12752.1"/>
    </source>
</evidence>
<comment type="subcellular location">
    <subcellularLocation>
        <location evidence="2">Peroxisome matrix</location>
    </subcellularLocation>
</comment>
<dbReference type="SUPFAM" id="SSF54373">
    <property type="entry name" value="FAD-linked reductases, C-terminal domain"/>
    <property type="match status" value="1"/>
</dbReference>
<dbReference type="Gene3D" id="3.40.50.720">
    <property type="entry name" value="NAD(P)-binding Rossmann-like Domain"/>
    <property type="match status" value="1"/>
</dbReference>
<keyword evidence="7" id="KW-1185">Reference proteome</keyword>
<organism evidence="6 7">
    <name type="scientific">Mya arenaria</name>
    <name type="common">Soft-shell clam</name>
    <dbReference type="NCBI Taxonomy" id="6604"/>
    <lineage>
        <taxon>Eukaryota</taxon>
        <taxon>Metazoa</taxon>
        <taxon>Spiralia</taxon>
        <taxon>Lophotrochozoa</taxon>
        <taxon>Mollusca</taxon>
        <taxon>Bivalvia</taxon>
        <taxon>Autobranchia</taxon>
        <taxon>Heteroconchia</taxon>
        <taxon>Euheterodonta</taxon>
        <taxon>Imparidentia</taxon>
        <taxon>Neoheterodontei</taxon>
        <taxon>Myida</taxon>
        <taxon>Myoidea</taxon>
        <taxon>Myidae</taxon>
        <taxon>Mya</taxon>
    </lineage>
</organism>
<name>A0ABY7EU43_MYAAR</name>
<evidence type="ECO:0000256" key="3">
    <source>
        <dbReference type="ARBA" id="ARBA00022630"/>
    </source>
</evidence>
<keyword evidence="3" id="KW-0285">Flavoprotein</keyword>
<evidence type="ECO:0000256" key="4">
    <source>
        <dbReference type="ARBA" id="ARBA00022827"/>
    </source>
</evidence>